<dbReference type="FunFam" id="3.20.20.60:FF:000025">
    <property type="entry name" value="Pyruvate kinase"/>
    <property type="match status" value="1"/>
</dbReference>
<feature type="non-terminal residue" evidence="19">
    <location>
        <position position="1"/>
    </location>
</feature>
<keyword evidence="8 15" id="KW-0418">Kinase</keyword>
<dbReference type="Gene3D" id="3.40.1380.20">
    <property type="entry name" value="Pyruvate kinase, C-terminal domain"/>
    <property type="match status" value="1"/>
</dbReference>
<dbReference type="InterPro" id="IPR040442">
    <property type="entry name" value="Pyrv_kinase-like_dom_sf"/>
</dbReference>
<evidence type="ECO:0000256" key="6">
    <source>
        <dbReference type="ARBA" id="ARBA00022723"/>
    </source>
</evidence>
<evidence type="ECO:0000256" key="5">
    <source>
        <dbReference type="ARBA" id="ARBA00022679"/>
    </source>
</evidence>
<keyword evidence="10 15" id="KW-0460">Magnesium</keyword>
<keyword evidence="11 15" id="KW-0324">Glycolysis</keyword>
<dbReference type="NCBIfam" id="NF004491">
    <property type="entry name" value="PRK05826.1"/>
    <property type="match status" value="1"/>
</dbReference>
<accession>A0AAV5UPQ3</accession>
<dbReference type="InterPro" id="IPR018209">
    <property type="entry name" value="Pyrv_Knase_AS"/>
</dbReference>
<keyword evidence="12" id="KW-0670">Pyruvate</keyword>
<dbReference type="InterPro" id="IPR015806">
    <property type="entry name" value="Pyrv_Knase_insert_dom_sf"/>
</dbReference>
<feature type="domain" description="Pyruvate kinase barrel" evidence="17">
    <location>
        <begin position="87"/>
        <end position="412"/>
    </location>
</feature>
<comment type="caution">
    <text evidence="19">The sequence shown here is derived from an EMBL/GenBank/DDBJ whole genome shotgun (WGS) entry which is preliminary data.</text>
</comment>
<evidence type="ECO:0000256" key="15">
    <source>
        <dbReference type="RuleBase" id="RU000504"/>
    </source>
</evidence>
<dbReference type="GO" id="GO:0004743">
    <property type="term" value="F:pyruvate kinase activity"/>
    <property type="evidence" value="ECO:0007669"/>
    <property type="project" value="UniProtKB-EC"/>
</dbReference>
<dbReference type="SUPFAM" id="SSF52935">
    <property type="entry name" value="PK C-terminal domain-like"/>
    <property type="match status" value="1"/>
</dbReference>
<dbReference type="PROSITE" id="PS00110">
    <property type="entry name" value="PYRUVATE_KINASE"/>
    <property type="match status" value="1"/>
</dbReference>
<evidence type="ECO:0000256" key="3">
    <source>
        <dbReference type="ARBA" id="ARBA00004997"/>
    </source>
</evidence>
<dbReference type="InterPro" id="IPR011037">
    <property type="entry name" value="Pyrv_Knase-like_insert_dom_sf"/>
</dbReference>
<name>A0AAV5UPQ3_9BILA</name>
<dbReference type="GO" id="GO:0000287">
    <property type="term" value="F:magnesium ion binding"/>
    <property type="evidence" value="ECO:0007669"/>
    <property type="project" value="InterPro"/>
</dbReference>
<evidence type="ECO:0000256" key="11">
    <source>
        <dbReference type="ARBA" id="ARBA00023152"/>
    </source>
</evidence>
<evidence type="ECO:0000256" key="4">
    <source>
        <dbReference type="ARBA" id="ARBA00008663"/>
    </source>
</evidence>
<evidence type="ECO:0000256" key="12">
    <source>
        <dbReference type="ARBA" id="ARBA00023317"/>
    </source>
</evidence>
<protein>
    <recommendedName>
        <fullName evidence="15">Pyruvate kinase</fullName>
        <ecNumber evidence="15">2.7.1.40</ecNumber>
    </recommendedName>
</protein>
<organism evidence="19 20">
    <name type="scientific">Pristionchus fissidentatus</name>
    <dbReference type="NCBI Taxonomy" id="1538716"/>
    <lineage>
        <taxon>Eukaryota</taxon>
        <taxon>Metazoa</taxon>
        <taxon>Ecdysozoa</taxon>
        <taxon>Nematoda</taxon>
        <taxon>Chromadorea</taxon>
        <taxon>Rhabditida</taxon>
        <taxon>Rhabditina</taxon>
        <taxon>Diplogasteromorpha</taxon>
        <taxon>Diplogasteroidea</taxon>
        <taxon>Neodiplogasteridae</taxon>
        <taxon>Pristionchus</taxon>
    </lineage>
</organism>
<evidence type="ECO:0000256" key="13">
    <source>
        <dbReference type="ARBA" id="ARBA00048967"/>
    </source>
</evidence>
<dbReference type="InterPro" id="IPR015793">
    <property type="entry name" value="Pyrv_Knase_brl"/>
</dbReference>
<evidence type="ECO:0000313" key="20">
    <source>
        <dbReference type="Proteomes" id="UP001432322"/>
    </source>
</evidence>
<dbReference type="SUPFAM" id="SSF51621">
    <property type="entry name" value="Phosphoenolpyruvate/pyruvate domain"/>
    <property type="match status" value="1"/>
</dbReference>
<dbReference type="Pfam" id="PF00224">
    <property type="entry name" value="PK"/>
    <property type="match status" value="1"/>
</dbReference>
<dbReference type="EMBL" id="BTSY01000001">
    <property type="protein sequence ID" value="GMT09049.1"/>
    <property type="molecule type" value="Genomic_DNA"/>
</dbReference>
<comment type="pathway">
    <text evidence="3 15">Carbohydrate degradation; glycolysis; pyruvate from D-glyceraldehyde 3-phosphate: step 5/5.</text>
</comment>
<evidence type="ECO:0000259" key="18">
    <source>
        <dbReference type="Pfam" id="PF02887"/>
    </source>
</evidence>
<dbReference type="NCBIfam" id="TIGR01064">
    <property type="entry name" value="pyruv_kin"/>
    <property type="match status" value="1"/>
</dbReference>
<evidence type="ECO:0000259" key="17">
    <source>
        <dbReference type="Pfam" id="PF00224"/>
    </source>
</evidence>
<comment type="cofactor">
    <cofactor evidence="2">
        <name>K(+)</name>
        <dbReference type="ChEBI" id="CHEBI:29103"/>
    </cofactor>
</comment>
<keyword evidence="9" id="KW-0067">ATP-binding</keyword>
<keyword evidence="5 15" id="KW-0808">Transferase</keyword>
<dbReference type="EC" id="2.7.1.40" evidence="15"/>
<dbReference type="FunFam" id="2.40.33.10:FF:000001">
    <property type="entry name" value="Pyruvate kinase"/>
    <property type="match status" value="1"/>
</dbReference>
<dbReference type="GO" id="GO:0016301">
    <property type="term" value="F:kinase activity"/>
    <property type="evidence" value="ECO:0007669"/>
    <property type="project" value="UniProtKB-KW"/>
</dbReference>
<dbReference type="GO" id="GO:0005524">
    <property type="term" value="F:ATP binding"/>
    <property type="evidence" value="ECO:0007669"/>
    <property type="project" value="UniProtKB-KW"/>
</dbReference>
<evidence type="ECO:0000256" key="14">
    <source>
        <dbReference type="ARBA" id="ARBA00058419"/>
    </source>
</evidence>
<dbReference type="PANTHER" id="PTHR11817">
    <property type="entry name" value="PYRUVATE KINASE"/>
    <property type="match status" value="1"/>
</dbReference>
<evidence type="ECO:0000256" key="1">
    <source>
        <dbReference type="ARBA" id="ARBA00001946"/>
    </source>
</evidence>
<evidence type="ECO:0000256" key="16">
    <source>
        <dbReference type="SAM" id="MobiDB-lite"/>
    </source>
</evidence>
<dbReference type="Gene3D" id="3.20.20.60">
    <property type="entry name" value="Phosphoenolpyruvate-binding domains"/>
    <property type="match status" value="1"/>
</dbReference>
<dbReference type="PRINTS" id="PR01050">
    <property type="entry name" value="PYRUVTKNASE"/>
</dbReference>
<keyword evidence="20" id="KW-1185">Reference proteome</keyword>
<keyword evidence="6" id="KW-0479">Metal-binding</keyword>
<evidence type="ECO:0000256" key="9">
    <source>
        <dbReference type="ARBA" id="ARBA00022840"/>
    </source>
</evidence>
<comment type="catalytic activity">
    <reaction evidence="13">
        <text>pyruvate + ATP = phosphoenolpyruvate + ADP + H(+)</text>
        <dbReference type="Rhea" id="RHEA:18157"/>
        <dbReference type="ChEBI" id="CHEBI:15361"/>
        <dbReference type="ChEBI" id="CHEBI:15378"/>
        <dbReference type="ChEBI" id="CHEBI:30616"/>
        <dbReference type="ChEBI" id="CHEBI:58702"/>
        <dbReference type="ChEBI" id="CHEBI:456216"/>
        <dbReference type="EC" id="2.7.1.40"/>
    </reaction>
    <physiologicalReaction direction="right-to-left" evidence="13">
        <dbReference type="Rhea" id="RHEA:18159"/>
    </physiologicalReaction>
</comment>
<dbReference type="InterPro" id="IPR036918">
    <property type="entry name" value="Pyrv_Knase_C_sf"/>
</dbReference>
<feature type="region of interest" description="Disordered" evidence="16">
    <location>
        <begin position="14"/>
        <end position="41"/>
    </location>
</feature>
<dbReference type="InterPro" id="IPR001697">
    <property type="entry name" value="Pyr_Knase"/>
</dbReference>
<evidence type="ECO:0000313" key="19">
    <source>
        <dbReference type="EMBL" id="GMT09049.1"/>
    </source>
</evidence>
<evidence type="ECO:0000256" key="7">
    <source>
        <dbReference type="ARBA" id="ARBA00022741"/>
    </source>
</evidence>
<dbReference type="InterPro" id="IPR015795">
    <property type="entry name" value="Pyrv_Knase_C"/>
</dbReference>
<dbReference type="InterPro" id="IPR015813">
    <property type="entry name" value="Pyrv/PenolPyrv_kinase-like_dom"/>
</dbReference>
<comment type="cofactor">
    <cofactor evidence="1">
        <name>Mg(2+)</name>
        <dbReference type="ChEBI" id="CHEBI:18420"/>
    </cofactor>
</comment>
<comment type="function">
    <text evidence="14">Pyruvate kinase that catalyzes the conversion of phosphoenolpyruvate to pyruvate with the synthesis of ATP, and which plays a key role in glycolysis.</text>
</comment>
<dbReference type="Pfam" id="PF02887">
    <property type="entry name" value="PK_C"/>
    <property type="match status" value="1"/>
</dbReference>
<dbReference type="Gene3D" id="2.40.33.10">
    <property type="entry name" value="PK beta-barrel domain-like"/>
    <property type="match status" value="1"/>
</dbReference>
<keyword evidence="7" id="KW-0547">Nucleotide-binding</keyword>
<gene>
    <name evidence="19" type="ORF">PFISCL1PPCAC_346</name>
</gene>
<evidence type="ECO:0000256" key="8">
    <source>
        <dbReference type="ARBA" id="ARBA00022777"/>
    </source>
</evidence>
<dbReference type="SUPFAM" id="SSF50800">
    <property type="entry name" value="PK beta-barrel domain-like"/>
    <property type="match status" value="1"/>
</dbReference>
<dbReference type="Proteomes" id="UP001432322">
    <property type="component" value="Unassembled WGS sequence"/>
</dbReference>
<evidence type="ECO:0000256" key="10">
    <source>
        <dbReference type="ARBA" id="ARBA00022842"/>
    </source>
</evidence>
<evidence type="ECO:0000256" key="2">
    <source>
        <dbReference type="ARBA" id="ARBA00001958"/>
    </source>
</evidence>
<comment type="similarity">
    <text evidence="4 15">Belongs to the pyruvate kinase family.</text>
</comment>
<sequence>KLFATRPAPIRLLTAERDSRRKRRRRETRRKEESAESPEGFPLSPSCLLLTRHMAFPAYSGNAMDAAPTHLEHLTRLTTDNVASRVRKTSIIATIGPSCDSVETIREMIVNGMNIARVNFSHGDRDAHRRRIRMIKEAREAYPEYYVAIALDTKGPEIRTGPVKDHIPVVLKERDGFIVSVDVTGKQYCVQGQIYIDYPLIAEQLDIGQDLFIDDGVICLRVLAKHPEGLHCEVITGGELGSHKGINLPSVRVQLPILSERDEEDIKLGMEEHIDMIFASYVRDKKEVWTVKDLVSESKKPIYVIAKIENQDSLNNIDEIIEAADGILVARGPLGVETPSAKVAIVQKMIVSKCNRNCKPVVIATQMLESMTCNPRATRAECSDVANAVLDGADCVMLSAETAHGKFPVGAVKVMHNICAEAETAYYQRWLLQDLRRFKTDLNQIETMALAAATAVTCMHATAIVLISSSGRSAQICAQFRPPVPIVALCSSKAVARKLHLFRGVLPYYCPETKVGPKMDVIEHTLEMGLEHCKRRGFVQSGDPVVLITGWPNEILSIHSMMQIVHAK</sequence>
<dbReference type="AlphaFoldDB" id="A0AAV5UPQ3"/>
<feature type="domain" description="Pyruvate kinase C-terminal" evidence="18">
    <location>
        <begin position="446"/>
        <end position="564"/>
    </location>
</feature>
<reference evidence="19" key="1">
    <citation type="submission" date="2023-10" db="EMBL/GenBank/DDBJ databases">
        <title>Genome assembly of Pristionchus species.</title>
        <authorList>
            <person name="Yoshida K."/>
            <person name="Sommer R.J."/>
        </authorList>
    </citation>
    <scope>NUCLEOTIDE SEQUENCE</scope>
    <source>
        <strain evidence="19">RS5133</strain>
    </source>
</reference>
<dbReference type="GO" id="GO:0030955">
    <property type="term" value="F:potassium ion binding"/>
    <property type="evidence" value="ECO:0007669"/>
    <property type="project" value="InterPro"/>
</dbReference>
<proteinExistence type="inferred from homology"/>